<organism evidence="2 3">
    <name type="scientific">Chondrus crispus</name>
    <name type="common">Carrageen Irish moss</name>
    <name type="synonym">Polymorpha crispa</name>
    <dbReference type="NCBI Taxonomy" id="2769"/>
    <lineage>
        <taxon>Eukaryota</taxon>
        <taxon>Rhodophyta</taxon>
        <taxon>Florideophyceae</taxon>
        <taxon>Rhodymeniophycidae</taxon>
        <taxon>Gigartinales</taxon>
        <taxon>Gigartinaceae</taxon>
        <taxon>Chondrus</taxon>
    </lineage>
</organism>
<sequence>MKPDNGEDGSKDSLSKSLWLSLRQKAVVYAAAFVFGFVPALIFIRRVYLSYSSRLVKVFLAIVALGYFPLVALCSSLAFGLCFFCLRQTTVVERILNKVCDSIVELLHKKLPSSAQDAEMSVDELNTRVQEVIDAARNNNARSKSPLRSFAGFVLGLAFFLLRKAAKQKFEKAMITKSEGAPPIISIKSAATSLQGEVVNAVLSPFKNTVRMYFAASLILSLALFVVPLKSVG</sequence>
<keyword evidence="1" id="KW-1133">Transmembrane helix</keyword>
<gene>
    <name evidence="2" type="ORF">CHC_T00002033001</name>
</gene>
<dbReference type="RefSeq" id="XP_005713051.1">
    <property type="nucleotide sequence ID" value="XM_005712994.1"/>
</dbReference>
<evidence type="ECO:0000313" key="2">
    <source>
        <dbReference type="EMBL" id="CDF33248.1"/>
    </source>
</evidence>
<name>R7Q5X9_CHOCR</name>
<dbReference type="AlphaFoldDB" id="R7Q5X9"/>
<evidence type="ECO:0000256" key="1">
    <source>
        <dbReference type="SAM" id="Phobius"/>
    </source>
</evidence>
<feature type="transmembrane region" description="Helical" evidence="1">
    <location>
        <begin position="26"/>
        <end position="48"/>
    </location>
</feature>
<protein>
    <submittedName>
        <fullName evidence="2">Uncharacterized protein</fullName>
    </submittedName>
</protein>
<keyword evidence="1" id="KW-0812">Transmembrane</keyword>
<feature type="transmembrane region" description="Helical" evidence="1">
    <location>
        <begin position="210"/>
        <end position="229"/>
    </location>
</feature>
<dbReference type="KEGG" id="ccp:CHC_T00002033001"/>
<dbReference type="EMBL" id="HG001638">
    <property type="protein sequence ID" value="CDF33248.1"/>
    <property type="molecule type" value="Genomic_DNA"/>
</dbReference>
<accession>R7Q5X9</accession>
<evidence type="ECO:0000313" key="3">
    <source>
        <dbReference type="Proteomes" id="UP000012073"/>
    </source>
</evidence>
<dbReference type="GeneID" id="17320763"/>
<reference evidence="3" key="1">
    <citation type="journal article" date="2013" name="Proc. Natl. Acad. Sci. U.S.A.">
        <title>Genome structure and metabolic features in the red seaweed Chondrus crispus shed light on evolution of the Archaeplastida.</title>
        <authorList>
            <person name="Collen J."/>
            <person name="Porcel B."/>
            <person name="Carre W."/>
            <person name="Ball S.G."/>
            <person name="Chaparro C."/>
            <person name="Tonon T."/>
            <person name="Barbeyron T."/>
            <person name="Michel G."/>
            <person name="Noel B."/>
            <person name="Valentin K."/>
            <person name="Elias M."/>
            <person name="Artiguenave F."/>
            <person name="Arun A."/>
            <person name="Aury J.M."/>
            <person name="Barbosa-Neto J.F."/>
            <person name="Bothwell J.H."/>
            <person name="Bouget F.Y."/>
            <person name="Brillet L."/>
            <person name="Cabello-Hurtado F."/>
            <person name="Capella-Gutierrez S."/>
            <person name="Charrier B."/>
            <person name="Cladiere L."/>
            <person name="Cock J.M."/>
            <person name="Coelho S.M."/>
            <person name="Colleoni C."/>
            <person name="Czjzek M."/>
            <person name="Da Silva C."/>
            <person name="Delage L."/>
            <person name="Denoeud F."/>
            <person name="Deschamps P."/>
            <person name="Dittami S.M."/>
            <person name="Gabaldon T."/>
            <person name="Gachon C.M."/>
            <person name="Groisillier A."/>
            <person name="Herve C."/>
            <person name="Jabbari K."/>
            <person name="Katinka M."/>
            <person name="Kloareg B."/>
            <person name="Kowalczyk N."/>
            <person name="Labadie K."/>
            <person name="Leblanc C."/>
            <person name="Lopez P.J."/>
            <person name="McLachlan D.H."/>
            <person name="Meslet-Cladiere L."/>
            <person name="Moustafa A."/>
            <person name="Nehr Z."/>
            <person name="Nyvall Collen P."/>
            <person name="Panaud O."/>
            <person name="Partensky F."/>
            <person name="Poulain J."/>
            <person name="Rensing S.A."/>
            <person name="Rousvoal S."/>
            <person name="Samson G."/>
            <person name="Symeonidi A."/>
            <person name="Weissenbach J."/>
            <person name="Zambounis A."/>
            <person name="Wincker P."/>
            <person name="Boyen C."/>
        </authorList>
    </citation>
    <scope>NUCLEOTIDE SEQUENCE [LARGE SCALE GENOMIC DNA]</scope>
    <source>
        <strain evidence="3">cv. Stackhouse</strain>
    </source>
</reference>
<feature type="transmembrane region" description="Helical" evidence="1">
    <location>
        <begin position="60"/>
        <end position="86"/>
    </location>
</feature>
<keyword evidence="3" id="KW-1185">Reference proteome</keyword>
<dbReference type="Gramene" id="CDF33248">
    <property type="protein sequence ID" value="CDF33248"/>
    <property type="gene ID" value="CHC_T00002033001"/>
</dbReference>
<proteinExistence type="predicted"/>
<dbReference type="Proteomes" id="UP000012073">
    <property type="component" value="Unassembled WGS sequence"/>
</dbReference>
<keyword evidence="1" id="KW-0472">Membrane</keyword>
<feature type="transmembrane region" description="Helical" evidence="1">
    <location>
        <begin position="147"/>
        <end position="166"/>
    </location>
</feature>